<dbReference type="SUPFAM" id="SSF51338">
    <property type="entry name" value="Composite domain of metallo-dependent hydrolases"/>
    <property type="match status" value="1"/>
</dbReference>
<comment type="caution">
    <text evidence="3">The sequence shown here is derived from an EMBL/GenBank/DDBJ whole genome shotgun (WGS) entry which is preliminary data.</text>
</comment>
<dbReference type="Gene3D" id="3.20.20.140">
    <property type="entry name" value="Metal-dependent hydrolases"/>
    <property type="match status" value="2"/>
</dbReference>
<evidence type="ECO:0000259" key="2">
    <source>
        <dbReference type="Pfam" id="PF01979"/>
    </source>
</evidence>
<evidence type="ECO:0000313" key="3">
    <source>
        <dbReference type="EMBL" id="MBN7796781.1"/>
    </source>
</evidence>
<dbReference type="Pfam" id="PF01979">
    <property type="entry name" value="Amidohydro_1"/>
    <property type="match status" value="1"/>
</dbReference>
<dbReference type="InterPro" id="IPR011059">
    <property type="entry name" value="Metal-dep_hydrolase_composite"/>
</dbReference>
<feature type="chain" id="PRO_5037991862" evidence="1">
    <location>
        <begin position="23"/>
        <end position="553"/>
    </location>
</feature>
<proteinExistence type="predicted"/>
<dbReference type="AlphaFoldDB" id="A0A939DF79"/>
<keyword evidence="1" id="KW-0732">Signal</keyword>
<feature type="domain" description="Amidohydrolase-related" evidence="2">
    <location>
        <begin position="404"/>
        <end position="486"/>
    </location>
</feature>
<reference evidence="3" key="1">
    <citation type="submission" date="2021-02" db="EMBL/GenBank/DDBJ databases">
        <title>PHA producing bacteria isolated from coastal sediment in Guangdong, Shenzhen.</title>
        <authorList>
            <person name="Zheng W."/>
            <person name="Yu S."/>
            <person name="Huang Y."/>
        </authorList>
    </citation>
    <scope>NUCLEOTIDE SEQUENCE</scope>
    <source>
        <strain evidence="3">TN14-10</strain>
    </source>
</reference>
<gene>
    <name evidence="3" type="ORF">JYP50_09275</name>
</gene>
<dbReference type="EMBL" id="JAFKCZ010000006">
    <property type="protein sequence ID" value="MBN7796781.1"/>
    <property type="molecule type" value="Genomic_DNA"/>
</dbReference>
<dbReference type="Proteomes" id="UP000664303">
    <property type="component" value="Unassembled WGS sequence"/>
</dbReference>
<keyword evidence="4" id="KW-1185">Reference proteome</keyword>
<organism evidence="3 4">
    <name type="scientific">Parahaliea mediterranea</name>
    <dbReference type="NCBI Taxonomy" id="651086"/>
    <lineage>
        <taxon>Bacteria</taxon>
        <taxon>Pseudomonadati</taxon>
        <taxon>Pseudomonadota</taxon>
        <taxon>Gammaproteobacteria</taxon>
        <taxon>Cellvibrionales</taxon>
        <taxon>Halieaceae</taxon>
        <taxon>Parahaliea</taxon>
    </lineage>
</organism>
<dbReference type="GO" id="GO:0016810">
    <property type="term" value="F:hydrolase activity, acting on carbon-nitrogen (but not peptide) bonds"/>
    <property type="evidence" value="ECO:0007669"/>
    <property type="project" value="InterPro"/>
</dbReference>
<dbReference type="InterPro" id="IPR051781">
    <property type="entry name" value="Metallo-dep_Hydrolase"/>
</dbReference>
<dbReference type="Gene3D" id="2.30.40.10">
    <property type="entry name" value="Urease, subunit C, domain 1"/>
    <property type="match status" value="1"/>
</dbReference>
<protein>
    <submittedName>
        <fullName evidence="3">Amidohydrolase family protein</fullName>
    </submittedName>
</protein>
<dbReference type="SUPFAM" id="SSF51556">
    <property type="entry name" value="Metallo-dependent hydrolases"/>
    <property type="match status" value="1"/>
</dbReference>
<dbReference type="InterPro" id="IPR006680">
    <property type="entry name" value="Amidohydro-rel"/>
</dbReference>
<dbReference type="InterPro" id="IPR032466">
    <property type="entry name" value="Metal_Hydrolase"/>
</dbReference>
<dbReference type="PANTHER" id="PTHR43135:SF3">
    <property type="entry name" value="ALPHA-D-RIBOSE 1-METHYLPHOSPHONATE 5-TRIPHOSPHATE DIPHOSPHATASE"/>
    <property type="match status" value="1"/>
</dbReference>
<sequence>MNMKTLRQGFLAALMLPHLVLAGQPEPGEEVIDQVAQLGIPAPEVAPPSGAERSGPYRRLVIKNANMIDGTGAPVQGPVTIVVENDRIVELRGGGTGSFHPGDGQYDGDTRVIDATGQYVLPGFVDAHAHLGSPSHALVKNGALTAPDYVTKLWLAHGITTIREPGALMGLDWTLKHRELSDAGVISAPRMKVHALFPETMSSPAQARQWVRAVRKKGADGIKFIGAAPEAIEAAIAESRKLKMHTMYHHSQITVNRMNVLDSARMGLDSMEHWYGLPEAMFTDRQVQDYPDDYNYNNEQDRFAQAGRLWKQAAKPGSEVWKAVIDELLGLDFTLDPTFTIYESNRDLMRARRAVWLDDYAMPYINRAFLPNPHVHGSFHFDWTTADEVAWKENYKLWMSFVNDYKNAGGRVTAGSDSGFIHGLYGFGYVRELELLQEAGFHPLEVIQAATLNGAELLDMADDTGSIQIGKKADLIIVNENPLSNLKVLYASGHESLNLETGERETSRGVLYTIKDGIVYDADVLRAQIKTMVSERKAFESGRAGQERFPPSE</sequence>
<feature type="signal peptide" evidence="1">
    <location>
        <begin position="1"/>
        <end position="22"/>
    </location>
</feature>
<dbReference type="PANTHER" id="PTHR43135">
    <property type="entry name" value="ALPHA-D-RIBOSE 1-METHYLPHOSPHONATE 5-TRIPHOSPHATE DIPHOSPHATASE"/>
    <property type="match status" value="1"/>
</dbReference>
<evidence type="ECO:0000256" key="1">
    <source>
        <dbReference type="SAM" id="SignalP"/>
    </source>
</evidence>
<accession>A0A939DF79</accession>
<name>A0A939DF79_9GAMM</name>
<evidence type="ECO:0000313" key="4">
    <source>
        <dbReference type="Proteomes" id="UP000664303"/>
    </source>
</evidence>